<keyword evidence="11" id="KW-0379">Hydroxylation</keyword>
<dbReference type="Gene3D" id="2.60.40.10">
    <property type="entry name" value="Immunoglobulins"/>
    <property type="match status" value="18"/>
</dbReference>
<evidence type="ECO:0000256" key="5">
    <source>
        <dbReference type="ARBA" id="ARBA00022737"/>
    </source>
</evidence>
<dbReference type="PANTHER" id="PTHR46708">
    <property type="entry name" value="TENASCIN"/>
    <property type="match status" value="1"/>
</dbReference>
<feature type="domain" description="Fibronectin type-III" evidence="19">
    <location>
        <begin position="1474"/>
        <end position="1565"/>
    </location>
</feature>
<keyword evidence="10" id="KW-0325">Glycoprotein</keyword>
<dbReference type="CDD" id="cd01482">
    <property type="entry name" value="vWA_collagen_alphaI-XII-like"/>
    <property type="match status" value="3"/>
</dbReference>
<feature type="domain" description="Fibronectin type-III" evidence="19">
    <location>
        <begin position="813"/>
        <end position="901"/>
    </location>
</feature>
<dbReference type="FunFam" id="2.60.40.10:FF:000018">
    <property type="entry name" value="collagen alpha-1(XII) chain isoform X1"/>
    <property type="match status" value="4"/>
</dbReference>
<dbReference type="GO" id="GO:0005581">
    <property type="term" value="C:collagen trimer"/>
    <property type="evidence" value="ECO:0007669"/>
    <property type="project" value="UniProtKB-KW"/>
</dbReference>
<dbReference type="FunFam" id="2.60.40.10:FF:000234">
    <property type="entry name" value="Collagen, type XII, alpha 1"/>
    <property type="match status" value="3"/>
</dbReference>
<name>A0A673LXP2_9TELE</name>
<dbReference type="Pfam" id="PF00041">
    <property type="entry name" value="fn3"/>
    <property type="match status" value="17"/>
</dbReference>
<feature type="signal peptide" evidence="17">
    <location>
        <begin position="1"/>
        <end position="22"/>
    </location>
</feature>
<feature type="region of interest" description="Disordered" evidence="16">
    <location>
        <begin position="2840"/>
        <end position="2977"/>
    </location>
</feature>
<feature type="compositionally biased region" description="Pro residues" evidence="16">
    <location>
        <begin position="2850"/>
        <end position="2859"/>
    </location>
</feature>
<keyword evidence="21" id="KW-1185">Reference proteome</keyword>
<evidence type="ECO:0000256" key="6">
    <source>
        <dbReference type="ARBA" id="ARBA00022889"/>
    </source>
</evidence>
<dbReference type="PROSITE" id="PS50853">
    <property type="entry name" value="FN3"/>
    <property type="match status" value="17"/>
</dbReference>
<dbReference type="Gene3D" id="2.60.120.200">
    <property type="match status" value="1"/>
</dbReference>
<feature type="compositionally biased region" description="Low complexity" evidence="16">
    <location>
        <begin position="2860"/>
        <end position="2877"/>
    </location>
</feature>
<dbReference type="SMART" id="SM00327">
    <property type="entry name" value="VWA"/>
    <property type="match status" value="4"/>
</dbReference>
<proteinExistence type="inferred from homology"/>
<gene>
    <name evidence="20" type="primary">LOC107707656</name>
</gene>
<evidence type="ECO:0000256" key="11">
    <source>
        <dbReference type="ARBA" id="ARBA00023278"/>
    </source>
</evidence>
<evidence type="ECO:0000256" key="14">
    <source>
        <dbReference type="ARBA" id="ARBA00064391"/>
    </source>
</evidence>
<feature type="domain" description="VWFA" evidence="18">
    <location>
        <begin position="135"/>
        <end position="307"/>
    </location>
</feature>
<dbReference type="Gene3D" id="3.40.50.410">
    <property type="entry name" value="von Willebrand factor, type A domain"/>
    <property type="match status" value="4"/>
</dbReference>
<feature type="domain" description="Fibronectin type-III" evidence="19">
    <location>
        <begin position="1384"/>
        <end position="1473"/>
    </location>
</feature>
<protein>
    <recommendedName>
        <fullName evidence="15">Collagen alpha-1(XII) chain</fullName>
    </recommendedName>
</protein>
<feature type="domain" description="Fibronectin type-III" evidence="19">
    <location>
        <begin position="331"/>
        <end position="420"/>
    </location>
</feature>
<dbReference type="GO" id="GO:0005614">
    <property type="term" value="C:interstitial matrix"/>
    <property type="evidence" value="ECO:0007669"/>
    <property type="project" value="UniProtKB-ARBA"/>
</dbReference>
<reference evidence="20" key="1">
    <citation type="submission" date="2025-08" db="UniProtKB">
        <authorList>
            <consortium name="Ensembl"/>
        </authorList>
    </citation>
    <scope>IDENTIFICATION</scope>
</reference>
<dbReference type="InterPro" id="IPR013783">
    <property type="entry name" value="Ig-like_fold"/>
</dbReference>
<dbReference type="SUPFAM" id="SSF49265">
    <property type="entry name" value="Fibronectin type III"/>
    <property type="match status" value="14"/>
</dbReference>
<evidence type="ECO:0000256" key="16">
    <source>
        <dbReference type="SAM" id="MobiDB-lite"/>
    </source>
</evidence>
<evidence type="ECO:0000256" key="4">
    <source>
        <dbReference type="ARBA" id="ARBA00022729"/>
    </source>
</evidence>
<dbReference type="FunFam" id="2.60.40.10:FF:000554">
    <property type="entry name" value="collagen alpha-1(XII) chain isoform X1"/>
    <property type="match status" value="1"/>
</dbReference>
<dbReference type="FunFam" id="2.60.40.10:FF:000480">
    <property type="entry name" value="Collagen, type XII, alpha 1"/>
    <property type="match status" value="1"/>
</dbReference>
<feature type="domain" description="Fibronectin type-III" evidence="19">
    <location>
        <begin position="995"/>
        <end position="1082"/>
    </location>
</feature>
<evidence type="ECO:0000256" key="10">
    <source>
        <dbReference type="ARBA" id="ARBA00023180"/>
    </source>
</evidence>
<keyword evidence="9" id="KW-1015">Disulfide bond</keyword>
<keyword evidence="8" id="KW-0176">Collagen</keyword>
<feature type="domain" description="Fibronectin type-III" evidence="19">
    <location>
        <begin position="1566"/>
        <end position="1655"/>
    </location>
</feature>
<dbReference type="FunFam" id="2.60.40.10:FF:000227">
    <property type="entry name" value="Fibronectin isoform X1"/>
    <property type="match status" value="1"/>
</dbReference>
<feature type="domain" description="VWFA" evidence="18">
    <location>
        <begin position="435"/>
        <end position="607"/>
    </location>
</feature>
<evidence type="ECO:0000256" key="17">
    <source>
        <dbReference type="SAM" id="SignalP"/>
    </source>
</evidence>
<keyword evidence="3" id="KW-0272">Extracellular matrix</keyword>
<keyword evidence="4 17" id="KW-0732">Signal</keyword>
<feature type="domain" description="Fibronectin type-III" evidence="19">
    <location>
        <begin position="1841"/>
        <end position="1944"/>
    </location>
</feature>
<feature type="domain" description="Fibronectin type-III" evidence="19">
    <location>
        <begin position="26"/>
        <end position="115"/>
    </location>
</feature>
<evidence type="ECO:0000256" key="8">
    <source>
        <dbReference type="ARBA" id="ARBA00023119"/>
    </source>
</evidence>
<dbReference type="GO" id="GO:0009888">
    <property type="term" value="P:tissue development"/>
    <property type="evidence" value="ECO:0007669"/>
    <property type="project" value="UniProtKB-ARBA"/>
</dbReference>
<feature type="chain" id="PRO_5025345568" description="Collagen alpha-1(XII) chain" evidence="17">
    <location>
        <begin position="23"/>
        <end position="2977"/>
    </location>
</feature>
<dbReference type="PROSITE" id="PS50234">
    <property type="entry name" value="VWFA"/>
    <property type="match status" value="4"/>
</dbReference>
<evidence type="ECO:0000313" key="20">
    <source>
        <dbReference type="Ensembl" id="ENSSRHP00000081581.1"/>
    </source>
</evidence>
<evidence type="ECO:0000259" key="18">
    <source>
        <dbReference type="PROSITE" id="PS50234"/>
    </source>
</evidence>
<dbReference type="InterPro" id="IPR002035">
    <property type="entry name" value="VWF_A"/>
</dbReference>
<dbReference type="InterPro" id="IPR013320">
    <property type="entry name" value="ConA-like_dom_sf"/>
</dbReference>
<feature type="compositionally biased region" description="Low complexity" evidence="16">
    <location>
        <begin position="2917"/>
        <end position="2932"/>
    </location>
</feature>
<dbReference type="Proteomes" id="UP000472270">
    <property type="component" value="Unassembled WGS sequence"/>
</dbReference>
<dbReference type="SUPFAM" id="SSF49899">
    <property type="entry name" value="Concanavalin A-like lectins/glucanases"/>
    <property type="match status" value="1"/>
</dbReference>
<evidence type="ECO:0000256" key="9">
    <source>
        <dbReference type="ARBA" id="ARBA00023157"/>
    </source>
</evidence>
<dbReference type="PRINTS" id="PR00453">
    <property type="entry name" value="VWFADOMAIN"/>
</dbReference>
<feature type="domain" description="VWFA" evidence="18">
    <location>
        <begin position="1195"/>
        <end position="1367"/>
    </location>
</feature>
<feature type="compositionally biased region" description="Low complexity" evidence="16">
    <location>
        <begin position="2840"/>
        <end position="2849"/>
    </location>
</feature>
<feature type="domain" description="Fibronectin type-III" evidence="19">
    <location>
        <begin position="722"/>
        <end position="810"/>
    </location>
</feature>
<dbReference type="SMART" id="SM00210">
    <property type="entry name" value="TSPN"/>
    <property type="match status" value="1"/>
</dbReference>
<accession>A0A673LXP2</accession>
<dbReference type="InterPro" id="IPR003961">
    <property type="entry name" value="FN3_dom"/>
</dbReference>
<feature type="domain" description="Fibronectin type-III" evidence="19">
    <location>
        <begin position="2097"/>
        <end position="2189"/>
    </location>
</feature>
<dbReference type="InterPro" id="IPR048287">
    <property type="entry name" value="TSPN-like_N"/>
</dbReference>
<dbReference type="InterPro" id="IPR036465">
    <property type="entry name" value="vWFA_dom_sf"/>
</dbReference>
<feature type="domain" description="VWFA" evidence="18">
    <location>
        <begin position="2394"/>
        <end position="2526"/>
    </location>
</feature>
<dbReference type="Ensembl" id="ENSSRHT00000083792.1">
    <property type="protein sequence ID" value="ENSSRHP00000081581.1"/>
    <property type="gene ID" value="ENSSRHG00000040316.1"/>
</dbReference>
<feature type="domain" description="Fibronectin type-III" evidence="19">
    <location>
        <begin position="1084"/>
        <end position="1174"/>
    </location>
</feature>
<feature type="domain" description="Fibronectin type-III" evidence="19">
    <location>
        <begin position="903"/>
        <end position="993"/>
    </location>
</feature>
<evidence type="ECO:0000256" key="12">
    <source>
        <dbReference type="ARBA" id="ARBA00049648"/>
    </source>
</evidence>
<dbReference type="GO" id="GO:0007155">
    <property type="term" value="P:cell adhesion"/>
    <property type="evidence" value="ECO:0007669"/>
    <property type="project" value="UniProtKB-KW"/>
</dbReference>
<dbReference type="FunFam" id="2.60.120.200:FF:000008">
    <property type="entry name" value="Collagen type XII alpha 1 chain"/>
    <property type="match status" value="1"/>
</dbReference>
<dbReference type="CDD" id="cd00063">
    <property type="entry name" value="FN3"/>
    <property type="match status" value="16"/>
</dbReference>
<comment type="similarity">
    <text evidence="12">Belongs to the fibril-associated collagens with interrupted helices (FACIT) family.</text>
</comment>
<dbReference type="InterPro" id="IPR050991">
    <property type="entry name" value="ECM_Regulatory_Proteins"/>
</dbReference>
<feature type="domain" description="Fibronectin type-III" evidence="19">
    <location>
        <begin position="1720"/>
        <end position="1810"/>
    </location>
</feature>
<feature type="domain" description="Fibronectin type-III" evidence="19">
    <location>
        <begin position="629"/>
        <end position="720"/>
    </location>
</feature>
<evidence type="ECO:0000256" key="3">
    <source>
        <dbReference type="ARBA" id="ARBA00022530"/>
    </source>
</evidence>
<dbReference type="FunFam" id="2.60.40.10:FF:000121">
    <property type="entry name" value="Collagen type XII alpha 1 chain"/>
    <property type="match status" value="5"/>
</dbReference>
<evidence type="ECO:0000256" key="1">
    <source>
        <dbReference type="ARBA" id="ARBA00004498"/>
    </source>
</evidence>
<evidence type="ECO:0000256" key="7">
    <source>
        <dbReference type="ARBA" id="ARBA00022974"/>
    </source>
</evidence>
<dbReference type="SMART" id="SM00060">
    <property type="entry name" value="FN3"/>
    <property type="match status" value="17"/>
</dbReference>
<keyword evidence="5" id="KW-0677">Repeat</keyword>
<dbReference type="FunFam" id="2.60.40.10:FF:000489">
    <property type="entry name" value="collagen alpha-1(XII) chain isoform X1"/>
    <property type="match status" value="1"/>
</dbReference>
<reference evidence="20" key="2">
    <citation type="submission" date="2025-09" db="UniProtKB">
        <authorList>
            <consortium name="Ensembl"/>
        </authorList>
    </citation>
    <scope>IDENTIFICATION</scope>
</reference>
<dbReference type="InterPro" id="IPR008160">
    <property type="entry name" value="Collagen"/>
</dbReference>
<comment type="function">
    <text evidence="13">Type XII collagen interacts with type I collagen-containing fibrils, the COL1 domain could be associated with the surface of the fibrils, and the COL2 and NC3 domains may be localized in the perifibrillar matrix.</text>
</comment>
<dbReference type="Pfam" id="PF00092">
    <property type="entry name" value="VWA"/>
    <property type="match status" value="4"/>
</dbReference>
<comment type="subcellular location">
    <subcellularLocation>
        <location evidence="1">Secreted</location>
        <location evidence="1">Extracellular space</location>
        <location evidence="1">Extracellular matrix</location>
    </subcellularLocation>
</comment>
<evidence type="ECO:0000256" key="2">
    <source>
        <dbReference type="ARBA" id="ARBA00022525"/>
    </source>
</evidence>
<dbReference type="SUPFAM" id="SSF53300">
    <property type="entry name" value="vWA-like"/>
    <property type="match status" value="4"/>
</dbReference>
<dbReference type="InterPro" id="IPR036116">
    <property type="entry name" value="FN3_sf"/>
</dbReference>
<dbReference type="PANTHER" id="PTHR46708:SF7">
    <property type="entry name" value="FIBRONECTIN TYPE-III DOMAIN-CONTAINING PROTEIN"/>
    <property type="match status" value="1"/>
</dbReference>
<sequence>MKIRLSLAAAALFTILLNSVEAQVEPPSDLKFKILNENTVHMSWRRPSSQIQGYRIQVISDTDYLKDFSLPASATNTSITDLTPDVDYSVSINSYDGAEESIPILGQITIQSSNTSGTKRPPSEAVKCSVSAIADLVFLVDGSWSVGRENFKFIRSFIGAMAGAFDIGEDKTRVAVVQYSSDTRTEFNLNQYYMRPDVLRAIKNLPYKGGNTMTGDAMDYLVKNTFTAATGARKGFPKVAMIITDGKSQDPVGEYAERLRNIGVEIFVLGIKGADEDELKEIASTPHSKHIYNVPNFDMINQVQKELITQVCSGVEEQLNLLASGEEVVEPASDLRVTDVSSKSMRIRWDSSPGDITGYKLQVFPMIAGAKKQELYTGPTFTVANVRDLSPETEYEISLFALKGLTPSKPQVVNEKTQPVKVSTECSQEVEVQADIVLLVDGSYSIGLANFAKVRAFLEVLVKSFDIGPNKVQISLVQYSRDPHTEFALNKHDDNAAVLNAVRTFPYRGGSTNTGKAMTYVREKIFIPARGARDNVPRVMVLITDGKSSDSFKNPANKLRDADVEIFAVGVKDAVRSELEAIANVPADNHVFEVEDFDSFQRISKELTTSICLRIEQELHNIKKRSLVPPKSLSFSEVTSRSFRTSWISDGEDVLSFLVRFRPAADVTGDYISLVVPPDTTTTILPNLTPLTTYEVNVIAQYDKGDSFPLTGEETTLEELGSVRNLVVSDETVDSFRVSWRAAPGAVLRYRLLYEPVGGGDKLEAQTDGSQVTIVLPELLPVTTYRVTVYPEYASGMGPSMDTEGTTKEVRGSPRDLRVFNETVSSMRVSWRAAPGIVLQYQVAYKPDGGERKEMFVKGDATTALLRNLSPDTEYEVFVSARYTSGLGAPLMGTGTTLEELGSPTNLVTSDVTESSFVASWTAAPGNVRLYRVTWKSLFSEEAGKKTVPGDITTTVLDGLTPETRYKVSVYAAYSSKEGEPLHGEETTDVSAAARVLTVSEETERTMRVTWQPAPGNVVNYRVSYKPQGETRQLASKAPGGTNTLVLRRLQPKTPYDITVVPVYKFGDGRQRQGEGTTLSLYKAPRNLQTSEPTKTSFRVTWDHAPGNVKGYKVTFRPTGEEMDLGELQVGPYDNTVVLEELRAGTKYSVSVFGMFDGGESMPLAGEEKTTLSDAPEPPPFDISEVMCKTTAQADIILLVDGSWSIGRLNFKTIRSFIARMVGVFDIGPDRVQIGLAQYSGDPKTEWHLNSHRTRKELLDAVANLPYKGGNTLTGLALNYILQNNFKANVGMRPNSRKIGVLVTDGKSQDDIIVNSQNLRDQGIELYAIGVKNADENELRSIASDPDDIHMYNVADFSFLLDIVDDLTNNLCNSVKGPGGGPEPPTDLTTSEVTHYSFRATWVAPDGPVEKYRIEYVSIAGGEPQKLLVDGTVTTVVLENLTPLTEYIVKVHSVVGEDSSDPLKGSETTLPLSAVRNMNIYKERSTTMNVRWDAAEGATGYMLLYDALNATEPSVEQEMRVKGTVTDVQLKKLRPNTAYGVSVFALFGDFASEPLSDQGVTLPIPPSGELRITDVTHSTMQLDWDPAPGAVRKYIITYKPEDGESKELEVDGDVTSRGLDNLISQTEYDVAVTPVYDSGTGNPMLNQAITDVVPAPKNLRFSQVTQTSFRAHWEHGAPDVSLYRVGWTKSGENNFQYVRHHSLNMRSASSILKDEAPSGPPQNLQVFNATTTSLTAKWDHAPGRVQNYRITYVPVAGGRSQSTQIGGKKNTVILQKLTPDTPYYITVAAVYANGDAKDISGQGKTCTSRDFTAFIRPVGYLSTLMHFFRYFMCVPIVPLGSVRNLQVTDPTVSTLNVRWEPAEGSVRQYRIYYQTVTGGAEDMVRPMAPPNTYVMFRVSLTRVFELSEILVKSNHQVQVPGSTSSTVLKNLQSDTEYTVTVVPVYAPGEGKRMSENGKTCELMQPFLILALLESNEFPYSSIIYSPVTGTLLPKFSLQNGQMTRTPAKNIRVYNPTTNTLNVRWEPASGDVLQYRVAYTPLSGTHSAQSVLVPGNTHTALLQQLDSDTDYAVSVVALYADGEGSSVSDNGKTMPRGGPRNLRVYDPTTSMLSVSWEHAEGPVLQYRIGYAPTTGDPIEEFTSVPGNRNSVILQNLQPDTPYNINVEAIYQDGPGGRLSGDGKTLGLLEPRNLRVSDEWYTRFRVSWDPVPARVNGYNLVYTPVGTDNTMEVFVGDVTTHILHNLQPGTTYDLKVYAQYDAGVSGALVGQGTTLYLNVTDLTTYNVGYDSFCIRWTPHRAATSYRLKLNPFNSANRGAQEVTITASESQYCFDGLTPDALYNATVYTQTPNQEGPGVSVKERTLVKPTIAPTPPPTPPPPPTIPAALEGKDTRKISSSLRQKSEFKLNTYHDKGMVLSALQMVKYRGGNTKTGLANPYNLKINDVVCIDMYILAHVPKVLVVVTDGRSQDDVKKSAAKLQHAGYSVFVVGVADVDTAELRNIGSKPSERHVFIVDDFDAFTKIQDNLITFICETATSTCPLIYLDGFTSPGFRMLEAFNITDKTFAGMNGVSMESGSFNSYIAYRLHKDAFISQPTKEIHPDGLPPAYTLILLFRLLSDTGKDAFDIWQISDKNNNPEVGLTIDPSSRIISFYNKDSRGEIQKVSFDNDQVKKVFHGSFHKLHISISPKNVKLNIDCQEVAEKEIKEANNISTDGYEVLGKMAKSGGSRKQSATFQLQMFDIVCSLGWTSRDKCCDIPAMVSGGCVWIVILRGGFLSTVWSVLAKLLTVNRMSKVDYRNKVLQQKIFQSLLHQVLFMLKQKMFHLLVGQMSRIDMMLNQIPSNYRSNSPGPSGPPGPPGNQGPHGESGQPGPNGFPGNPGLPGPPGERGLAGEKGERGSPGIGTRGQRGLPGPPGPPGQSQIGPPGPSGSAGPRGPPGQQGGPGVRGPPGPPGYCDSSQCVGIPYNGQGYPGKHSTVA</sequence>
<comment type="subunit">
    <text evidence="14">Trimer of identical chains each containing 190 kDa of non-triple-helical sequences.</text>
</comment>
<evidence type="ECO:0000256" key="13">
    <source>
        <dbReference type="ARBA" id="ARBA00053577"/>
    </source>
</evidence>
<organism evidence="20 21">
    <name type="scientific">Sinocyclocheilus rhinocerous</name>
    <dbReference type="NCBI Taxonomy" id="307959"/>
    <lineage>
        <taxon>Eukaryota</taxon>
        <taxon>Metazoa</taxon>
        <taxon>Chordata</taxon>
        <taxon>Craniata</taxon>
        <taxon>Vertebrata</taxon>
        <taxon>Euteleostomi</taxon>
        <taxon>Actinopterygii</taxon>
        <taxon>Neopterygii</taxon>
        <taxon>Teleostei</taxon>
        <taxon>Ostariophysi</taxon>
        <taxon>Cypriniformes</taxon>
        <taxon>Cyprinidae</taxon>
        <taxon>Cyprininae</taxon>
        <taxon>Sinocyclocheilus</taxon>
    </lineage>
</organism>
<keyword evidence="6" id="KW-0130">Cell adhesion</keyword>
<keyword evidence="2" id="KW-0964">Secreted</keyword>
<dbReference type="FunFam" id="3.40.50.410:FF:000001">
    <property type="entry name" value="Collagen, type XII, alpha 1"/>
    <property type="match status" value="3"/>
</dbReference>
<feature type="domain" description="Fibronectin type-III" evidence="19">
    <location>
        <begin position="2006"/>
        <end position="2096"/>
    </location>
</feature>
<feature type="domain" description="Fibronectin type-III" evidence="19">
    <location>
        <begin position="2276"/>
        <end position="2367"/>
    </location>
</feature>
<feature type="domain" description="Fibronectin type-III" evidence="19">
    <location>
        <begin position="2190"/>
        <end position="2275"/>
    </location>
</feature>
<keyword evidence="7" id="KW-0654">Proteoglycan</keyword>
<dbReference type="Pfam" id="PF01391">
    <property type="entry name" value="Collagen"/>
    <property type="match status" value="1"/>
</dbReference>
<evidence type="ECO:0000313" key="21">
    <source>
        <dbReference type="Proteomes" id="UP000472270"/>
    </source>
</evidence>
<evidence type="ECO:0000256" key="15">
    <source>
        <dbReference type="ARBA" id="ARBA00067989"/>
    </source>
</evidence>
<evidence type="ECO:0000259" key="19">
    <source>
        <dbReference type="PROSITE" id="PS50853"/>
    </source>
</evidence>